<evidence type="ECO:0000313" key="6">
    <source>
        <dbReference type="RefSeq" id="XP_056693892.1"/>
    </source>
</evidence>
<dbReference type="RefSeq" id="XP_056693892.1">
    <property type="nucleotide sequence ID" value="XM_056837914.1"/>
</dbReference>
<dbReference type="Pfam" id="PF25874">
    <property type="entry name" value="WHD_plant_repro"/>
    <property type="match status" value="1"/>
</dbReference>
<feature type="region of interest" description="Disordered" evidence="1">
    <location>
        <begin position="470"/>
        <end position="504"/>
    </location>
</feature>
<dbReference type="Proteomes" id="UP000813463">
    <property type="component" value="Chromosome 2"/>
</dbReference>
<dbReference type="GeneID" id="110794029"/>
<dbReference type="RefSeq" id="XP_056693891.1">
    <property type="nucleotide sequence ID" value="XM_056837913.1"/>
</dbReference>
<feature type="region of interest" description="Disordered" evidence="1">
    <location>
        <begin position="213"/>
        <end position="236"/>
    </location>
</feature>
<dbReference type="PANTHER" id="PTHR46740:SF2">
    <property type="entry name" value="PROTEIN DYAD"/>
    <property type="match status" value="1"/>
</dbReference>
<reference evidence="4 5" key="2">
    <citation type="submission" date="2025-05" db="UniProtKB">
        <authorList>
            <consortium name="RefSeq"/>
        </authorList>
    </citation>
    <scope>IDENTIFICATION</scope>
    <source>
        <tissue evidence="4 5">Leaf</tissue>
    </source>
</reference>
<dbReference type="GO" id="GO:0007131">
    <property type="term" value="P:reciprocal meiotic recombination"/>
    <property type="evidence" value="ECO:0007669"/>
    <property type="project" value="InterPro"/>
</dbReference>
<evidence type="ECO:0000313" key="4">
    <source>
        <dbReference type="RefSeq" id="XP_056693890.1"/>
    </source>
</evidence>
<dbReference type="AlphaFoldDB" id="A0A9R0K199"/>
<dbReference type="InterPro" id="IPR059080">
    <property type="entry name" value="WHD_PTC1"/>
</dbReference>
<evidence type="ECO:0000256" key="1">
    <source>
        <dbReference type="SAM" id="MobiDB-lite"/>
    </source>
</evidence>
<dbReference type="GO" id="GO:0051177">
    <property type="term" value="P:meiotic sister chromatid cohesion"/>
    <property type="evidence" value="ECO:0007669"/>
    <property type="project" value="InterPro"/>
</dbReference>
<sequence>MCTRQSILGAVGVEAIRSPLPTSTKREPAEVIMEGSFYEIDHSKLPPRTPPMLHCVRAVMVTAKAELNVTVRYPSAQSIDAYFGNSDHIASRSELYPALDEEFIMGPTLAVKVLRRQIPSQGFEMLRHSKSFWLIKPLLVKSEFEAKHGPCFHKLQASRIQGWGVKKFAAYAPNPTEVNDLVEVKSSTFEEEEKSAKEVAFIEVPKAQEIIQYSRKRKHGRPPTSQSKKSRQIPKQKAIEVVKSIKGNNNSNKEFVDRWPLKRYEAAATELVEVLKKYGAGYSNPISRLQLRTEARKRIGDTGLLDHMLKHLAGQVVPHDGNDRLRRRCDSEGKMEYWLESADLVDIRKEAGVKDPYWIPPPGWKLGDSTSDPKCLCRQEVKMLKEELSIMRRHMAELKTENNDEQPITMVMPVSTTSSRRETYEVLMKKKCLMEVQLRQISKALMELEEDSKLQDNKSEAAAASLQLIPFPYQSLPAEEDTKEDTKEDLEEESQGEEAEEESRAARRLIVKLKPCRRLDDISSNTFLSREADHSGSPLSSTTS</sequence>
<dbReference type="PANTHER" id="PTHR46740">
    <property type="entry name" value="PROTEIN DYAD"/>
    <property type="match status" value="1"/>
</dbReference>
<dbReference type="RefSeq" id="XP_056693890.1">
    <property type="nucleotide sequence ID" value="XM_056837912.1"/>
</dbReference>
<reference evidence="3" key="1">
    <citation type="journal article" date="2021" name="Nat. Commun.">
        <title>Genomic analyses provide insights into spinach domestication and the genetic basis of agronomic traits.</title>
        <authorList>
            <person name="Cai X."/>
            <person name="Sun X."/>
            <person name="Xu C."/>
            <person name="Sun H."/>
            <person name="Wang X."/>
            <person name="Ge C."/>
            <person name="Zhang Z."/>
            <person name="Wang Q."/>
            <person name="Fei Z."/>
            <person name="Jiao C."/>
            <person name="Wang Q."/>
        </authorList>
    </citation>
    <scope>NUCLEOTIDE SEQUENCE [LARGE SCALE GENOMIC DNA]</scope>
    <source>
        <strain evidence="3">cv. Varoflay</strain>
    </source>
</reference>
<proteinExistence type="predicted"/>
<gene>
    <name evidence="4 5 6" type="primary">LOC110794029</name>
</gene>
<protein>
    <submittedName>
        <fullName evidence="4 5">Protein DYAD</fullName>
    </submittedName>
</protein>
<name>A0A9R0K199_SPIOL</name>
<organism evidence="3 5">
    <name type="scientific">Spinacia oleracea</name>
    <name type="common">Spinach</name>
    <dbReference type="NCBI Taxonomy" id="3562"/>
    <lineage>
        <taxon>Eukaryota</taxon>
        <taxon>Viridiplantae</taxon>
        <taxon>Streptophyta</taxon>
        <taxon>Embryophyta</taxon>
        <taxon>Tracheophyta</taxon>
        <taxon>Spermatophyta</taxon>
        <taxon>Magnoliopsida</taxon>
        <taxon>eudicotyledons</taxon>
        <taxon>Gunneridae</taxon>
        <taxon>Pentapetalae</taxon>
        <taxon>Caryophyllales</taxon>
        <taxon>Chenopodiaceae</taxon>
        <taxon>Chenopodioideae</taxon>
        <taxon>Anserineae</taxon>
        <taxon>Spinacia</taxon>
    </lineage>
</organism>
<evidence type="ECO:0000313" key="3">
    <source>
        <dbReference type="Proteomes" id="UP000813463"/>
    </source>
</evidence>
<accession>A0A9R0K199</accession>
<keyword evidence="3" id="KW-1185">Reference proteome</keyword>
<dbReference type="InterPro" id="IPR044221">
    <property type="entry name" value="DYAD/AMEIOTIC1"/>
</dbReference>
<evidence type="ECO:0000259" key="2">
    <source>
        <dbReference type="Pfam" id="PF25874"/>
    </source>
</evidence>
<evidence type="ECO:0000313" key="5">
    <source>
        <dbReference type="RefSeq" id="XP_056693891.1"/>
    </source>
</evidence>
<feature type="domain" description="PTC1-like winged helix-turn-helix" evidence="2">
    <location>
        <begin position="258"/>
        <end position="341"/>
    </location>
</feature>
<feature type="region of interest" description="Disordered" evidence="1">
    <location>
        <begin position="524"/>
        <end position="544"/>
    </location>
</feature>
<dbReference type="KEGG" id="soe:110794029"/>
<feature type="compositionally biased region" description="Acidic residues" evidence="1">
    <location>
        <begin position="478"/>
        <end position="501"/>
    </location>
</feature>